<dbReference type="InterPro" id="IPR011335">
    <property type="entry name" value="Restrct_endonuc-II-like"/>
</dbReference>
<dbReference type="InterPro" id="IPR011604">
    <property type="entry name" value="PDDEXK-like_dom_sf"/>
</dbReference>
<dbReference type="SUPFAM" id="SSF52980">
    <property type="entry name" value="Restriction endonuclease-like"/>
    <property type="match status" value="1"/>
</dbReference>
<dbReference type="GeneID" id="48278732"/>
<evidence type="ECO:0000313" key="5">
    <source>
        <dbReference type="Proteomes" id="UP000255295"/>
    </source>
</evidence>
<dbReference type="Proteomes" id="UP000255295">
    <property type="component" value="Unassembled WGS sequence"/>
</dbReference>
<proteinExistence type="predicted"/>
<gene>
    <name evidence="3" type="primary">yqaJ</name>
    <name evidence="2" type="ORF">LS41612_21220</name>
    <name evidence="3" type="ORF">NCTC10338_00416</name>
</gene>
<dbReference type="Gene3D" id="3.90.320.10">
    <property type="match status" value="1"/>
</dbReference>
<dbReference type="EMBL" id="UFSZ01000001">
    <property type="protein sequence ID" value="SUV15352.1"/>
    <property type="molecule type" value="Genomic_DNA"/>
</dbReference>
<evidence type="ECO:0000313" key="4">
    <source>
        <dbReference type="Proteomes" id="UP000238825"/>
    </source>
</evidence>
<reference evidence="2 4" key="1">
    <citation type="submission" date="2017-03" db="EMBL/GenBank/DDBJ databases">
        <title>The whole genome sequencing and assembly of Lysinibacillus sphaericus DSM 28T strain.</title>
        <authorList>
            <person name="Lee Y.-J."/>
            <person name="Yi H."/>
            <person name="Bahn Y.-S."/>
            <person name="Kim J.F."/>
            <person name="Lee D.-W."/>
        </authorList>
    </citation>
    <scope>NUCLEOTIDE SEQUENCE [LARGE SCALE GENOMIC DNA]</scope>
    <source>
        <strain evidence="2 4">DSM 28</strain>
    </source>
</reference>
<dbReference type="GO" id="GO:0004519">
    <property type="term" value="F:endonuclease activity"/>
    <property type="evidence" value="ECO:0007669"/>
    <property type="project" value="UniProtKB-KW"/>
</dbReference>
<accession>A0A2S0K5M8</accession>
<keyword evidence="2" id="KW-0255">Endonuclease</keyword>
<dbReference type="RefSeq" id="WP_024360922.1">
    <property type="nucleotide sequence ID" value="NZ_BJNS01000071.1"/>
</dbReference>
<protein>
    <submittedName>
        <fullName evidence="2">Endonuclease</fullName>
    </submittedName>
    <submittedName>
        <fullName evidence="3">Uncharacterized protein yqaJ</fullName>
    </submittedName>
</protein>
<dbReference type="Pfam" id="PF09588">
    <property type="entry name" value="YqaJ"/>
    <property type="match status" value="1"/>
</dbReference>
<keyword evidence="2" id="KW-0378">Hydrolase</keyword>
<dbReference type="AlphaFoldDB" id="A0A2S0K5M8"/>
<organism evidence="2 4">
    <name type="scientific">Lysinibacillus sphaericus</name>
    <name type="common">Bacillus sphaericus</name>
    <dbReference type="NCBI Taxonomy" id="1421"/>
    <lineage>
        <taxon>Bacteria</taxon>
        <taxon>Bacillati</taxon>
        <taxon>Bacillota</taxon>
        <taxon>Bacilli</taxon>
        <taxon>Bacillales</taxon>
        <taxon>Bacillaceae</taxon>
        <taxon>Lysinibacillus</taxon>
    </lineage>
</organism>
<evidence type="ECO:0000313" key="3">
    <source>
        <dbReference type="EMBL" id="SUV15352.1"/>
    </source>
</evidence>
<dbReference type="Proteomes" id="UP000238825">
    <property type="component" value="Chromosome"/>
</dbReference>
<dbReference type="InterPro" id="IPR019080">
    <property type="entry name" value="YqaJ_viral_recombinase"/>
</dbReference>
<keyword evidence="2" id="KW-0540">Nuclease</keyword>
<sequence>MFQTDDKNVTENRRSFVGGSDVPIILGLSKYKSQYELAKEKTGLVPTVFEGNEYTVYGQTMEPQIRDYINVINETNFQPDTVIDKELGIRGNCDGADKTELLLLEIKTHGKKPTMEVYKAQMQLYMYVFDLPAGWLALYERPDNFDAEFDPELLKIEVIHFDEAYANQILQAIELFWKRCEALKQNPEMSEADFYSITLEEKNEIAIVASKVEAFEVQMQSYKEIETQYKAIKDKLYQLMMEHKVKSFETDQCTITLVLPTESTSIDSKALRESHPRIAKRFEKVTPKKGYAKISMKKVKEAK</sequence>
<reference evidence="3 5" key="2">
    <citation type="submission" date="2018-06" db="EMBL/GenBank/DDBJ databases">
        <authorList>
            <consortium name="Pathogen Informatics"/>
            <person name="Doyle S."/>
        </authorList>
    </citation>
    <scope>NUCLEOTIDE SEQUENCE [LARGE SCALE GENOMIC DNA]</scope>
    <source>
        <strain evidence="3 5">NCTC10338</strain>
    </source>
</reference>
<name>A0A2S0K5M8_LYSSH</name>
<dbReference type="EMBL" id="CP019980">
    <property type="protein sequence ID" value="AVK98661.1"/>
    <property type="molecule type" value="Genomic_DNA"/>
</dbReference>
<evidence type="ECO:0000259" key="1">
    <source>
        <dbReference type="Pfam" id="PF09588"/>
    </source>
</evidence>
<feature type="domain" description="YqaJ viral recombinase" evidence="1">
    <location>
        <begin position="12"/>
        <end position="115"/>
    </location>
</feature>
<evidence type="ECO:0000313" key="2">
    <source>
        <dbReference type="EMBL" id="AVK98661.1"/>
    </source>
</evidence>